<feature type="region of interest" description="Disordered" evidence="1">
    <location>
        <begin position="1"/>
        <end position="32"/>
    </location>
</feature>
<dbReference type="AlphaFoldDB" id="A0A9D3WSK2"/>
<organism evidence="2 3">
    <name type="scientific">Mauremys mutica</name>
    <name type="common">yellowpond turtle</name>
    <dbReference type="NCBI Taxonomy" id="74926"/>
    <lineage>
        <taxon>Eukaryota</taxon>
        <taxon>Metazoa</taxon>
        <taxon>Chordata</taxon>
        <taxon>Craniata</taxon>
        <taxon>Vertebrata</taxon>
        <taxon>Euteleostomi</taxon>
        <taxon>Archelosauria</taxon>
        <taxon>Testudinata</taxon>
        <taxon>Testudines</taxon>
        <taxon>Cryptodira</taxon>
        <taxon>Durocryptodira</taxon>
        <taxon>Testudinoidea</taxon>
        <taxon>Geoemydidae</taxon>
        <taxon>Geoemydinae</taxon>
        <taxon>Mauremys</taxon>
    </lineage>
</organism>
<feature type="compositionally biased region" description="Basic residues" evidence="1">
    <location>
        <begin position="1"/>
        <end position="10"/>
    </location>
</feature>
<sequence length="107" mass="11384">MGCMHSGRRARAAEPDGAEGPSGTADNKLRPKCKQQLRIVDPTPEVHSTESLNIRVIWRRVSIFGSRRDSIRSTKSTTSATTLPGASDSGPESSPKEAEAAGEKPPA</sequence>
<accession>A0A9D3WSK2</accession>
<dbReference type="Proteomes" id="UP000827986">
    <property type="component" value="Unassembled WGS sequence"/>
</dbReference>
<proteinExistence type="predicted"/>
<gene>
    <name evidence="2" type="ORF">KIL84_002722</name>
</gene>
<feature type="compositionally biased region" description="Basic and acidic residues" evidence="1">
    <location>
        <begin position="94"/>
        <end position="107"/>
    </location>
</feature>
<protein>
    <submittedName>
        <fullName evidence="2">Uncharacterized protein</fullName>
    </submittedName>
</protein>
<reference evidence="2" key="1">
    <citation type="submission" date="2021-09" db="EMBL/GenBank/DDBJ databases">
        <title>The genome of Mauremys mutica provides insights into the evolution of semi-aquatic lifestyle.</title>
        <authorList>
            <person name="Gong S."/>
            <person name="Gao Y."/>
        </authorList>
    </citation>
    <scope>NUCLEOTIDE SEQUENCE</scope>
    <source>
        <strain evidence="2">MM-2020</strain>
        <tissue evidence="2">Muscle</tissue>
    </source>
</reference>
<evidence type="ECO:0000256" key="1">
    <source>
        <dbReference type="SAM" id="MobiDB-lite"/>
    </source>
</evidence>
<dbReference type="EMBL" id="JAHDVG010000486">
    <property type="protein sequence ID" value="KAH1167239.1"/>
    <property type="molecule type" value="Genomic_DNA"/>
</dbReference>
<keyword evidence="3" id="KW-1185">Reference proteome</keyword>
<name>A0A9D3WSK2_9SAUR</name>
<comment type="caution">
    <text evidence="2">The sequence shown here is derived from an EMBL/GenBank/DDBJ whole genome shotgun (WGS) entry which is preliminary data.</text>
</comment>
<feature type="compositionally biased region" description="Polar residues" evidence="1">
    <location>
        <begin position="73"/>
        <end position="84"/>
    </location>
</feature>
<feature type="region of interest" description="Disordered" evidence="1">
    <location>
        <begin position="65"/>
        <end position="107"/>
    </location>
</feature>
<evidence type="ECO:0000313" key="3">
    <source>
        <dbReference type="Proteomes" id="UP000827986"/>
    </source>
</evidence>
<evidence type="ECO:0000313" key="2">
    <source>
        <dbReference type="EMBL" id="KAH1167239.1"/>
    </source>
</evidence>